<dbReference type="AlphaFoldDB" id="A0A067E871"/>
<dbReference type="PANTHER" id="PTHR38530">
    <property type="entry name" value="OS06G0468300 PROTEIN"/>
    <property type="match status" value="1"/>
</dbReference>
<evidence type="ECO:0000256" key="1">
    <source>
        <dbReference type="SAM" id="MobiDB-lite"/>
    </source>
</evidence>
<feature type="region of interest" description="Disordered" evidence="1">
    <location>
        <begin position="252"/>
        <end position="273"/>
    </location>
</feature>
<accession>A0A067E871</accession>
<dbReference type="PaxDb" id="2711-XP_006487482.1"/>
<evidence type="ECO:0000313" key="3">
    <source>
        <dbReference type="Proteomes" id="UP000027120"/>
    </source>
</evidence>
<organism evidence="2 3">
    <name type="scientific">Citrus sinensis</name>
    <name type="common">Sweet orange</name>
    <name type="synonym">Citrus aurantium var. sinensis</name>
    <dbReference type="NCBI Taxonomy" id="2711"/>
    <lineage>
        <taxon>Eukaryota</taxon>
        <taxon>Viridiplantae</taxon>
        <taxon>Streptophyta</taxon>
        <taxon>Embryophyta</taxon>
        <taxon>Tracheophyta</taxon>
        <taxon>Spermatophyta</taxon>
        <taxon>Magnoliopsida</taxon>
        <taxon>eudicotyledons</taxon>
        <taxon>Gunneridae</taxon>
        <taxon>Pentapetalae</taxon>
        <taxon>rosids</taxon>
        <taxon>malvids</taxon>
        <taxon>Sapindales</taxon>
        <taxon>Rutaceae</taxon>
        <taxon>Aurantioideae</taxon>
        <taxon>Citrus</taxon>
    </lineage>
</organism>
<name>A0A067E871_CITSI</name>
<dbReference type="STRING" id="2711.A0A067E871"/>
<sequence length="373" mass="42238">MDKGHEQESTNNKKTRDLPNLSECQACGFRIDSCTGNDKIQILYSEWRIVLLCCKCLDRIESSKICSYCYKETIEDFLTCSQCKRSVHRNCFLKCKAIDSMSSLESLICVDCWVPKSLVKRRELLTCRKICNSSADLGISNSRVSNGGGSCAVVERKIVFALMASEMIGRKPFVPKKSNALDLEVKRDEGGEIHKKVASDDDAELAFQLHRSMNSSPRISKNLCVVNSSDSHVPKKQECDGVLILGGSGSGSCSSNALKSSGDETSTNFDSRPSYDKRCESASYKLAVCNKQPDRFFFKYRKRGSRRFLLKYRRRSSSSKPVLDNKSDIFLLKYRRRRSAGSKPVPDNKLDIEICNQKPDRYSFKYRRRDKSS</sequence>
<dbReference type="EMBL" id="KK785092">
    <property type="protein sequence ID" value="KDO50070.1"/>
    <property type="molecule type" value="Genomic_DNA"/>
</dbReference>
<dbReference type="eggNOG" id="ENOG502RYZD">
    <property type="taxonomic scope" value="Eukaryota"/>
</dbReference>
<dbReference type="Proteomes" id="UP000027120">
    <property type="component" value="Unassembled WGS sequence"/>
</dbReference>
<reference evidence="2 3" key="1">
    <citation type="submission" date="2014-04" db="EMBL/GenBank/DDBJ databases">
        <authorList>
            <consortium name="International Citrus Genome Consortium"/>
            <person name="Gmitter F."/>
            <person name="Chen C."/>
            <person name="Farmerie W."/>
            <person name="Harkins T."/>
            <person name="Desany B."/>
            <person name="Mohiuddin M."/>
            <person name="Kodira C."/>
            <person name="Borodovsky M."/>
            <person name="Lomsadze A."/>
            <person name="Burns P."/>
            <person name="Jenkins J."/>
            <person name="Prochnik S."/>
            <person name="Shu S."/>
            <person name="Chapman J."/>
            <person name="Pitluck S."/>
            <person name="Schmutz J."/>
            <person name="Rokhsar D."/>
        </authorList>
    </citation>
    <scope>NUCLEOTIDE SEQUENCE</scope>
</reference>
<protein>
    <submittedName>
        <fullName evidence="2">Uncharacterized protein</fullName>
    </submittedName>
</protein>
<gene>
    <name evidence="2" type="ORF">CISIN_1g017357mg</name>
</gene>
<keyword evidence="3" id="KW-1185">Reference proteome</keyword>
<proteinExistence type="predicted"/>
<evidence type="ECO:0000313" key="2">
    <source>
        <dbReference type="EMBL" id="KDO50070.1"/>
    </source>
</evidence>